<comment type="pathway">
    <text evidence="2">Amino-acid degradation; L-proline degradation into L-glutamate; L-glutamate from L-proline: step 1/2.</text>
</comment>
<dbReference type="EMBL" id="UINC01019170">
    <property type="protein sequence ID" value="SVA81040.1"/>
    <property type="molecule type" value="Genomic_DNA"/>
</dbReference>
<feature type="non-terminal residue" evidence="11">
    <location>
        <position position="1"/>
    </location>
</feature>
<feature type="non-terminal residue" evidence="11">
    <location>
        <position position="280"/>
    </location>
</feature>
<keyword evidence="4" id="KW-0285">Flavoprotein</keyword>
<accession>A0A381YVR1</accession>
<dbReference type="Gene3D" id="3.20.20.220">
    <property type="match status" value="1"/>
</dbReference>
<dbReference type="EC" id="1.5.5.2" evidence="3"/>
<evidence type="ECO:0000256" key="5">
    <source>
        <dbReference type="ARBA" id="ARBA00022741"/>
    </source>
</evidence>
<dbReference type="GO" id="GO:0010133">
    <property type="term" value="P:L-proline catabolic process to L-glutamate"/>
    <property type="evidence" value="ECO:0007669"/>
    <property type="project" value="UniProtKB-UniPathway"/>
</dbReference>
<evidence type="ECO:0000259" key="10">
    <source>
        <dbReference type="Pfam" id="PF01619"/>
    </source>
</evidence>
<evidence type="ECO:0000256" key="2">
    <source>
        <dbReference type="ARBA" id="ARBA00004739"/>
    </source>
</evidence>
<dbReference type="InterPro" id="IPR002872">
    <property type="entry name" value="Proline_DH_dom"/>
</dbReference>
<dbReference type="Pfam" id="PF01619">
    <property type="entry name" value="Pro_dh"/>
    <property type="match status" value="1"/>
</dbReference>
<proteinExistence type="predicted"/>
<evidence type="ECO:0000256" key="6">
    <source>
        <dbReference type="ARBA" id="ARBA00022827"/>
    </source>
</evidence>
<organism evidence="11">
    <name type="scientific">marine metagenome</name>
    <dbReference type="NCBI Taxonomy" id="408172"/>
    <lineage>
        <taxon>unclassified sequences</taxon>
        <taxon>metagenomes</taxon>
        <taxon>ecological metagenomes</taxon>
    </lineage>
</organism>
<dbReference type="PIRSF" id="PIRSF000196">
    <property type="entry name" value="Pro_dehydrog"/>
    <property type="match status" value="1"/>
</dbReference>
<dbReference type="PANTHER" id="PTHR13914:SF0">
    <property type="entry name" value="PROLINE DEHYDROGENASE 1, MITOCHONDRIAL"/>
    <property type="match status" value="1"/>
</dbReference>
<evidence type="ECO:0000256" key="7">
    <source>
        <dbReference type="ARBA" id="ARBA00023002"/>
    </source>
</evidence>
<comment type="catalytic activity">
    <reaction evidence="9">
        <text>L-proline + a quinone = (S)-1-pyrroline-5-carboxylate + a quinol + H(+)</text>
        <dbReference type="Rhea" id="RHEA:23784"/>
        <dbReference type="ChEBI" id="CHEBI:15378"/>
        <dbReference type="ChEBI" id="CHEBI:17388"/>
        <dbReference type="ChEBI" id="CHEBI:24646"/>
        <dbReference type="ChEBI" id="CHEBI:60039"/>
        <dbReference type="ChEBI" id="CHEBI:132124"/>
        <dbReference type="EC" id="1.5.5.2"/>
    </reaction>
</comment>
<dbReference type="PANTHER" id="PTHR13914">
    <property type="entry name" value="PROLINE OXIDASE"/>
    <property type="match status" value="1"/>
</dbReference>
<evidence type="ECO:0000313" key="11">
    <source>
        <dbReference type="EMBL" id="SVA81040.1"/>
    </source>
</evidence>
<comment type="cofactor">
    <cofactor evidence="1">
        <name>FAD</name>
        <dbReference type="ChEBI" id="CHEBI:57692"/>
    </cofactor>
</comment>
<gene>
    <name evidence="11" type="ORF">METZ01_LOCUS133894</name>
</gene>
<keyword evidence="8" id="KW-0642">Proline metabolism</keyword>
<protein>
    <recommendedName>
        <fullName evidence="3">proline dehydrogenase</fullName>
        <ecNumber evidence="3">1.5.5.2</ecNumber>
    </recommendedName>
</protein>
<dbReference type="GO" id="GO:0004657">
    <property type="term" value="F:proline dehydrogenase activity"/>
    <property type="evidence" value="ECO:0007669"/>
    <property type="project" value="UniProtKB-EC"/>
</dbReference>
<evidence type="ECO:0000256" key="9">
    <source>
        <dbReference type="ARBA" id="ARBA00048779"/>
    </source>
</evidence>
<dbReference type="InterPro" id="IPR015659">
    <property type="entry name" value="Proline_oxidase"/>
</dbReference>
<feature type="domain" description="Proline dehydrogenase" evidence="10">
    <location>
        <begin position="35"/>
        <end position="279"/>
    </location>
</feature>
<dbReference type="GO" id="GO:0000166">
    <property type="term" value="F:nucleotide binding"/>
    <property type="evidence" value="ECO:0007669"/>
    <property type="project" value="UniProtKB-KW"/>
</dbReference>
<sequence>MINNLMASTIPLLPKWFVRFFSSPYVAGETIEKALGHVKNINNKGFSATIDILGEHVLDTETSYLITADYCELYEKINQMSLDCNLSIKPTHLGLDLSFDTALKNFETIINKAKENSNFLRLDMENSAQTDDTFKIYNYCKNQYAEVGIVFQAYLKRSIEDMGRLARHGFNARICKGIYKENSTIAYHDPDEIRNNYLSLVEIMIQKKAYACYATHDQYLIDRIIEIIKNRKLSNDQFEFQVLYGVPMSGRLEEMVHSGYKVRVYVPFGSEWYEYSLRRL</sequence>
<evidence type="ECO:0000256" key="3">
    <source>
        <dbReference type="ARBA" id="ARBA00012695"/>
    </source>
</evidence>
<reference evidence="11" key="1">
    <citation type="submission" date="2018-05" db="EMBL/GenBank/DDBJ databases">
        <authorList>
            <person name="Lanie J.A."/>
            <person name="Ng W.-L."/>
            <person name="Kazmierczak K.M."/>
            <person name="Andrzejewski T.M."/>
            <person name="Davidsen T.M."/>
            <person name="Wayne K.J."/>
            <person name="Tettelin H."/>
            <person name="Glass J.I."/>
            <person name="Rusch D."/>
            <person name="Podicherti R."/>
            <person name="Tsui H.-C.T."/>
            <person name="Winkler M.E."/>
        </authorList>
    </citation>
    <scope>NUCLEOTIDE SEQUENCE</scope>
</reference>
<dbReference type="SUPFAM" id="SSF51730">
    <property type="entry name" value="FAD-linked oxidoreductase"/>
    <property type="match status" value="1"/>
</dbReference>
<name>A0A381YVR1_9ZZZZ</name>
<dbReference type="InterPro" id="IPR029041">
    <property type="entry name" value="FAD-linked_oxidoreductase-like"/>
</dbReference>
<keyword evidence="7" id="KW-0560">Oxidoreductase</keyword>
<keyword evidence="5" id="KW-0547">Nucleotide-binding</keyword>
<evidence type="ECO:0000256" key="1">
    <source>
        <dbReference type="ARBA" id="ARBA00001974"/>
    </source>
</evidence>
<keyword evidence="6" id="KW-0274">FAD</keyword>
<dbReference type="AlphaFoldDB" id="A0A381YVR1"/>
<evidence type="ECO:0000256" key="4">
    <source>
        <dbReference type="ARBA" id="ARBA00022630"/>
    </source>
</evidence>
<evidence type="ECO:0000256" key="8">
    <source>
        <dbReference type="ARBA" id="ARBA00023062"/>
    </source>
</evidence>
<dbReference type="UniPathway" id="UPA00261">
    <property type="reaction ID" value="UER00373"/>
</dbReference>
<dbReference type="InterPro" id="IPR008219">
    <property type="entry name" value="PRODH_bac_arc"/>
</dbReference>